<dbReference type="SUPFAM" id="SSF56672">
    <property type="entry name" value="DNA/RNA polymerases"/>
    <property type="match status" value="1"/>
</dbReference>
<dbReference type="PANTHER" id="PTHR33064">
    <property type="entry name" value="POL PROTEIN"/>
    <property type="match status" value="1"/>
</dbReference>
<evidence type="ECO:0000259" key="1">
    <source>
        <dbReference type="PROSITE" id="PS50878"/>
    </source>
</evidence>
<evidence type="ECO:0000313" key="2">
    <source>
        <dbReference type="EMBL" id="GKT37419.1"/>
    </source>
</evidence>
<evidence type="ECO:0000313" key="3">
    <source>
        <dbReference type="Proteomes" id="UP001057375"/>
    </source>
</evidence>
<dbReference type="InterPro" id="IPR000477">
    <property type="entry name" value="RT_dom"/>
</dbReference>
<accession>A0ABQ5L128</accession>
<feature type="non-terminal residue" evidence="2">
    <location>
        <position position="314"/>
    </location>
</feature>
<dbReference type="PANTHER" id="PTHR33064:SF37">
    <property type="entry name" value="RIBONUCLEASE H"/>
    <property type="match status" value="1"/>
</dbReference>
<keyword evidence="3" id="KW-1185">Reference proteome</keyword>
<dbReference type="Pfam" id="PF17919">
    <property type="entry name" value="RT_RNaseH_2"/>
    <property type="match status" value="1"/>
</dbReference>
<dbReference type="PROSITE" id="PS50878">
    <property type="entry name" value="RT_POL"/>
    <property type="match status" value="1"/>
</dbReference>
<dbReference type="InterPro" id="IPR043128">
    <property type="entry name" value="Rev_trsase/Diguanyl_cyclase"/>
</dbReference>
<name>A0ABQ5L128_9EUKA</name>
<gene>
    <name evidence="2" type="ORF">ADUPG1_003357</name>
</gene>
<proteinExistence type="predicted"/>
<dbReference type="InterPro" id="IPR043502">
    <property type="entry name" value="DNA/RNA_pol_sf"/>
</dbReference>
<comment type="caution">
    <text evidence="2">The sequence shown here is derived from an EMBL/GenBank/DDBJ whole genome shotgun (WGS) entry which is preliminary data.</text>
</comment>
<dbReference type="InterPro" id="IPR041577">
    <property type="entry name" value="RT_RNaseH_2"/>
</dbReference>
<protein>
    <recommendedName>
        <fullName evidence="1">Reverse transcriptase domain-containing protein</fullName>
    </recommendedName>
</protein>
<reference evidence="2" key="1">
    <citation type="submission" date="2022-03" db="EMBL/GenBank/DDBJ databases">
        <title>Draft genome sequence of Aduncisulcus paluster, a free-living microaerophilic Fornicata.</title>
        <authorList>
            <person name="Yuyama I."/>
            <person name="Kume K."/>
            <person name="Tamura T."/>
            <person name="Inagaki Y."/>
            <person name="Hashimoto T."/>
        </authorList>
    </citation>
    <scope>NUCLEOTIDE SEQUENCE</scope>
    <source>
        <strain evidence="2">NY0171</strain>
    </source>
</reference>
<dbReference type="InterPro" id="IPR051320">
    <property type="entry name" value="Viral_Replic_Matur_Polypro"/>
</dbReference>
<dbReference type="Pfam" id="PF00078">
    <property type="entry name" value="RVT_1"/>
    <property type="match status" value="1"/>
</dbReference>
<dbReference type="Proteomes" id="UP001057375">
    <property type="component" value="Unassembled WGS sequence"/>
</dbReference>
<sequence>MKTAPSHFQEVMTKVLSDILGQGCFVYLDDILGMGKTKEEFIKNIKEVMDRLGKANLIVNYEKTDCATTTVKYLGFEISGEGRKVKNDRIEAIEALHPGSTKKGVQKLIGCLNYIRGFIPDYSRIASPISDLLATKEGKVDWTEAQSQALKELKDLVRRKITLQHPCKSATFILRTDGSTRGIGGGIWQRKPDSDKEELIALFSKKFSKVEANWTVIEQECFAETVELNVTDVREIDKDKTKLRELHDKLGHIGPNGLINFVKRKQITIKDLKDKAKSVTAECLRCQKLKDTRPRGHGTLRAPRTWHSISVDTI</sequence>
<feature type="domain" description="Reverse transcriptase" evidence="1">
    <location>
        <begin position="1"/>
        <end position="78"/>
    </location>
</feature>
<dbReference type="Gene3D" id="3.30.70.270">
    <property type="match status" value="2"/>
</dbReference>
<organism evidence="2 3">
    <name type="scientific">Aduncisulcus paluster</name>
    <dbReference type="NCBI Taxonomy" id="2918883"/>
    <lineage>
        <taxon>Eukaryota</taxon>
        <taxon>Metamonada</taxon>
        <taxon>Carpediemonas-like organisms</taxon>
        <taxon>Aduncisulcus</taxon>
    </lineage>
</organism>
<dbReference type="EMBL" id="BQXS01004570">
    <property type="protein sequence ID" value="GKT37419.1"/>
    <property type="molecule type" value="Genomic_DNA"/>
</dbReference>